<evidence type="ECO:0008006" key="3">
    <source>
        <dbReference type="Google" id="ProtNLM"/>
    </source>
</evidence>
<accession>A0A147I9M3</accession>
<dbReference type="InterPro" id="IPR052931">
    <property type="entry name" value="Prophage_regulatory_activator"/>
</dbReference>
<proteinExistence type="predicted"/>
<name>A0A147I9M3_9SPHN</name>
<dbReference type="InterPro" id="IPR010260">
    <property type="entry name" value="AlpA"/>
</dbReference>
<sequence>MTHETHSNRILRRPEVERIVGLGRSSIYRLISEGLFPRPIAIGRRAVGWTLSSIEEWLSLRPVSTGWR</sequence>
<dbReference type="OrthoDB" id="1525365at2"/>
<dbReference type="PANTHER" id="PTHR36154">
    <property type="entry name" value="DNA-BINDING TRANSCRIPTIONAL ACTIVATOR ALPA"/>
    <property type="match status" value="1"/>
</dbReference>
<dbReference type="Pfam" id="PF05930">
    <property type="entry name" value="Phage_AlpA"/>
    <property type="match status" value="1"/>
</dbReference>
<dbReference type="Proteomes" id="UP000074310">
    <property type="component" value="Unassembled WGS sequence"/>
</dbReference>
<protein>
    <recommendedName>
        <fullName evidence="3">AlpA family transcriptional regulator</fullName>
    </recommendedName>
</protein>
<comment type="caution">
    <text evidence="1">The sequence shown here is derived from an EMBL/GenBank/DDBJ whole genome shotgun (WGS) entry which is preliminary data.</text>
</comment>
<keyword evidence="2" id="KW-1185">Reference proteome</keyword>
<dbReference type="EMBL" id="LDTB01000004">
    <property type="protein sequence ID" value="KTT76155.1"/>
    <property type="molecule type" value="Genomic_DNA"/>
</dbReference>
<evidence type="ECO:0000313" key="2">
    <source>
        <dbReference type="Proteomes" id="UP000074310"/>
    </source>
</evidence>
<dbReference type="PANTHER" id="PTHR36154:SF1">
    <property type="entry name" value="DNA-BINDING TRANSCRIPTIONAL ACTIVATOR ALPA"/>
    <property type="match status" value="1"/>
</dbReference>
<evidence type="ECO:0000313" key="1">
    <source>
        <dbReference type="EMBL" id="KTT76155.1"/>
    </source>
</evidence>
<gene>
    <name evidence="1" type="ORF">NS334_01775</name>
</gene>
<reference evidence="1 2" key="1">
    <citation type="journal article" date="2016" name="Front. Microbiol.">
        <title>Genomic Resource of Rice Seed Associated Bacteria.</title>
        <authorList>
            <person name="Midha S."/>
            <person name="Bansal K."/>
            <person name="Sharma S."/>
            <person name="Kumar N."/>
            <person name="Patil P.P."/>
            <person name="Chaudhry V."/>
            <person name="Patil P.B."/>
        </authorList>
    </citation>
    <scope>NUCLEOTIDE SEQUENCE [LARGE SCALE GENOMIC DNA]</scope>
    <source>
        <strain evidence="1 2">NS334</strain>
    </source>
</reference>
<dbReference type="Gene3D" id="1.10.238.160">
    <property type="match status" value="1"/>
</dbReference>
<dbReference type="RefSeq" id="WP_083500185.1">
    <property type="nucleotide sequence ID" value="NZ_LDTB01000004.1"/>
</dbReference>
<dbReference type="AlphaFoldDB" id="A0A147I9M3"/>
<organism evidence="1 2">
    <name type="scientific">Sphingomonas endophytica</name>
    <dbReference type="NCBI Taxonomy" id="869719"/>
    <lineage>
        <taxon>Bacteria</taxon>
        <taxon>Pseudomonadati</taxon>
        <taxon>Pseudomonadota</taxon>
        <taxon>Alphaproteobacteria</taxon>
        <taxon>Sphingomonadales</taxon>
        <taxon>Sphingomonadaceae</taxon>
        <taxon>Sphingomonas</taxon>
    </lineage>
</organism>
<dbReference type="PATRIC" id="fig|869719.3.peg.2027"/>